<dbReference type="RefSeq" id="WP_189390582.1">
    <property type="nucleotide sequence ID" value="NZ_BMZN01000001.1"/>
</dbReference>
<protein>
    <recommendedName>
        <fullName evidence="3">Folate-binding protein</fullName>
    </recommendedName>
</protein>
<name>A0A8H9M2Z5_9BURK</name>
<keyword evidence="2" id="KW-1185">Reference proteome</keyword>
<organism evidence="1 2">
    <name type="scientific">Alcaligenes pakistanensis</name>
    <dbReference type="NCBI Taxonomy" id="1482717"/>
    <lineage>
        <taxon>Bacteria</taxon>
        <taxon>Pseudomonadati</taxon>
        <taxon>Pseudomonadota</taxon>
        <taxon>Betaproteobacteria</taxon>
        <taxon>Burkholderiales</taxon>
        <taxon>Alcaligenaceae</taxon>
        <taxon>Alcaligenes</taxon>
    </lineage>
</organism>
<dbReference type="PANTHER" id="PTHR22602">
    <property type="entry name" value="TRANSFERASE CAF17, MITOCHONDRIAL-RELATED"/>
    <property type="match status" value="1"/>
</dbReference>
<reference evidence="2" key="1">
    <citation type="journal article" date="2019" name="Int. J. Syst. Evol. Microbiol.">
        <title>The Global Catalogue of Microorganisms (GCM) 10K type strain sequencing project: providing services to taxonomists for standard genome sequencing and annotation.</title>
        <authorList>
            <consortium name="The Broad Institute Genomics Platform"/>
            <consortium name="The Broad Institute Genome Sequencing Center for Infectious Disease"/>
            <person name="Wu L."/>
            <person name="Ma J."/>
        </authorList>
    </citation>
    <scope>NUCLEOTIDE SEQUENCE [LARGE SCALE GENOMIC DNA]</scope>
    <source>
        <strain evidence="2">KCTC 42083</strain>
    </source>
</reference>
<evidence type="ECO:0008006" key="3">
    <source>
        <dbReference type="Google" id="ProtNLM"/>
    </source>
</evidence>
<evidence type="ECO:0000313" key="2">
    <source>
        <dbReference type="Proteomes" id="UP000608923"/>
    </source>
</evidence>
<dbReference type="Gene3D" id="2.40.30.160">
    <property type="match status" value="1"/>
</dbReference>
<accession>A0A8H9M2Z5</accession>
<dbReference type="Gene3D" id="3.30.70.1400">
    <property type="entry name" value="Aminomethyltransferase beta-barrel domains"/>
    <property type="match status" value="1"/>
</dbReference>
<evidence type="ECO:0000313" key="1">
    <source>
        <dbReference type="EMBL" id="GHC36009.1"/>
    </source>
</evidence>
<proteinExistence type="predicted"/>
<dbReference type="InterPro" id="IPR017703">
    <property type="entry name" value="YgfZ/GCV_T_CS"/>
</dbReference>
<dbReference type="AlphaFoldDB" id="A0A8H9M2Z5"/>
<dbReference type="InterPro" id="IPR045179">
    <property type="entry name" value="YgfZ/GcvT"/>
</dbReference>
<sequence length="320" mass="35309">MFKFIFRSAMTGIPAPLSFTLPDLCVLQFQGADAVSFLHAQVSNDLEHLAADRACIAAYCTAKGRSLATMVLWREQNETVFALVRRDLSEALIKRLRMFVLRSKVTISLSELLVYGVADQSPTQAVWTLHRDGADTLIQAPGELDGLSRHWRIAAQQDASVQASEGRWESADILAGLPWIGAATQDLFIPQTLNLDLIDGINFKKGCYPGQEVVARSHYRGTIKRRMMTARTAVLDTAPQVQEGSDVFLRSSTDASAELVAAARIINLAWQTEQQRCYVLMEVVLADLAQGQFQLEQGQALELLPLPYALPELSSSDDTN</sequence>
<dbReference type="EMBL" id="BMZN01000001">
    <property type="protein sequence ID" value="GHC36009.1"/>
    <property type="molecule type" value="Genomic_DNA"/>
</dbReference>
<dbReference type="Proteomes" id="UP000608923">
    <property type="component" value="Unassembled WGS sequence"/>
</dbReference>
<comment type="caution">
    <text evidence="1">The sequence shown here is derived from an EMBL/GenBank/DDBJ whole genome shotgun (WGS) entry which is preliminary data.</text>
</comment>
<dbReference type="PANTHER" id="PTHR22602:SF0">
    <property type="entry name" value="TRANSFERASE CAF17, MITOCHONDRIAL-RELATED"/>
    <property type="match status" value="1"/>
</dbReference>
<gene>
    <name evidence="1" type="ORF">GCM10010096_01380</name>
</gene>
<dbReference type="NCBIfam" id="TIGR03317">
    <property type="entry name" value="ygfZ_signature"/>
    <property type="match status" value="1"/>
</dbReference>
<dbReference type="SUPFAM" id="SSF103025">
    <property type="entry name" value="Folate-binding domain"/>
    <property type="match status" value="1"/>
</dbReference>
<dbReference type="GO" id="GO:0016226">
    <property type="term" value="P:iron-sulfur cluster assembly"/>
    <property type="evidence" value="ECO:0007669"/>
    <property type="project" value="TreeGrafter"/>
</dbReference>